<keyword evidence="4" id="KW-1185">Reference proteome</keyword>
<dbReference type="KEGG" id="ehx:EMIHUDRAFT_206141"/>
<protein>
    <recommendedName>
        <fullName evidence="2">Gfo/Idh/MocA-like oxidoreductase N-terminal domain-containing protein</fullName>
    </recommendedName>
</protein>
<dbReference type="AlphaFoldDB" id="A0A0D3JNI3"/>
<feature type="region of interest" description="Disordered" evidence="1">
    <location>
        <begin position="167"/>
        <end position="197"/>
    </location>
</feature>
<name>A0A0D3JNI3_EMIH1</name>
<accession>A0A0D3JNI3</accession>
<evidence type="ECO:0000259" key="2">
    <source>
        <dbReference type="Pfam" id="PF01408"/>
    </source>
</evidence>
<dbReference type="Pfam" id="PF01408">
    <property type="entry name" value="GFO_IDH_MocA"/>
    <property type="match status" value="1"/>
</dbReference>
<dbReference type="SUPFAM" id="SSF51735">
    <property type="entry name" value="NAD(P)-binding Rossmann-fold domains"/>
    <property type="match status" value="1"/>
</dbReference>
<reference evidence="3" key="2">
    <citation type="submission" date="2024-10" db="UniProtKB">
        <authorList>
            <consortium name="EnsemblProtists"/>
        </authorList>
    </citation>
    <scope>IDENTIFICATION</scope>
</reference>
<dbReference type="STRING" id="2903.R1CQ38"/>
<dbReference type="PANTHER" id="PTHR43377">
    <property type="entry name" value="BILIVERDIN REDUCTASE A"/>
    <property type="match status" value="1"/>
</dbReference>
<evidence type="ECO:0000256" key="1">
    <source>
        <dbReference type="SAM" id="MobiDB-lite"/>
    </source>
</evidence>
<dbReference type="InterPro" id="IPR036291">
    <property type="entry name" value="NAD(P)-bd_dom_sf"/>
</dbReference>
<dbReference type="InterPro" id="IPR000683">
    <property type="entry name" value="Gfo/Idh/MocA-like_OxRdtase_N"/>
</dbReference>
<dbReference type="PaxDb" id="2903-EOD25068"/>
<dbReference type="GO" id="GO:0000166">
    <property type="term" value="F:nucleotide binding"/>
    <property type="evidence" value="ECO:0007669"/>
    <property type="project" value="InterPro"/>
</dbReference>
<dbReference type="Proteomes" id="UP000013827">
    <property type="component" value="Unassembled WGS sequence"/>
</dbReference>
<sequence>MEPERLSNREALLERISSGCHELDGPKAVGVSASLAQLDSPVRICLVGLGRAGAFHMQSLRFVGARVAQLVCVVDTNLELARRTATEFAASDCVARATLEEVMADVALAGRVDAIIIASTTDTHYGLCKLALSASKATFTEKPISHHADEVDEVICLAKAARAPLPAAAAKRREEGPEATTQGGCEQEPPNSRPGALSVGALRDLIADGALSSEPGIFHDMLSHDFDMIHFLTGEIPDEWSFPERYRHTYTVELTDRWLDPLAGPVAGQKAIEAIATALQQQYEQWQPRGVRAEGDGAGRGARTGSATAHRTWAIYKSA</sequence>
<proteinExistence type="predicted"/>
<evidence type="ECO:0000313" key="4">
    <source>
        <dbReference type="Proteomes" id="UP000013827"/>
    </source>
</evidence>
<dbReference type="InterPro" id="IPR051450">
    <property type="entry name" value="Gfo/Idh/MocA_Oxidoreductases"/>
</dbReference>
<dbReference type="PANTHER" id="PTHR43377:SF1">
    <property type="entry name" value="BILIVERDIN REDUCTASE A"/>
    <property type="match status" value="1"/>
</dbReference>
<reference evidence="4" key="1">
    <citation type="journal article" date="2013" name="Nature">
        <title>Pan genome of the phytoplankton Emiliania underpins its global distribution.</title>
        <authorList>
            <person name="Read B.A."/>
            <person name="Kegel J."/>
            <person name="Klute M.J."/>
            <person name="Kuo A."/>
            <person name="Lefebvre S.C."/>
            <person name="Maumus F."/>
            <person name="Mayer C."/>
            <person name="Miller J."/>
            <person name="Monier A."/>
            <person name="Salamov A."/>
            <person name="Young J."/>
            <person name="Aguilar M."/>
            <person name="Claverie J.M."/>
            <person name="Frickenhaus S."/>
            <person name="Gonzalez K."/>
            <person name="Herman E.K."/>
            <person name="Lin Y.C."/>
            <person name="Napier J."/>
            <person name="Ogata H."/>
            <person name="Sarno A.F."/>
            <person name="Shmutz J."/>
            <person name="Schroeder D."/>
            <person name="de Vargas C."/>
            <person name="Verret F."/>
            <person name="von Dassow P."/>
            <person name="Valentin K."/>
            <person name="Van de Peer Y."/>
            <person name="Wheeler G."/>
            <person name="Dacks J.B."/>
            <person name="Delwiche C.F."/>
            <person name="Dyhrman S.T."/>
            <person name="Glockner G."/>
            <person name="John U."/>
            <person name="Richards T."/>
            <person name="Worden A.Z."/>
            <person name="Zhang X."/>
            <person name="Grigoriev I.V."/>
            <person name="Allen A.E."/>
            <person name="Bidle K."/>
            <person name="Borodovsky M."/>
            <person name="Bowler C."/>
            <person name="Brownlee C."/>
            <person name="Cock J.M."/>
            <person name="Elias M."/>
            <person name="Gladyshev V.N."/>
            <person name="Groth M."/>
            <person name="Guda C."/>
            <person name="Hadaegh A."/>
            <person name="Iglesias-Rodriguez M.D."/>
            <person name="Jenkins J."/>
            <person name="Jones B.M."/>
            <person name="Lawson T."/>
            <person name="Leese F."/>
            <person name="Lindquist E."/>
            <person name="Lobanov A."/>
            <person name="Lomsadze A."/>
            <person name="Malik S.B."/>
            <person name="Marsh M.E."/>
            <person name="Mackinder L."/>
            <person name="Mock T."/>
            <person name="Mueller-Roeber B."/>
            <person name="Pagarete A."/>
            <person name="Parker M."/>
            <person name="Probert I."/>
            <person name="Quesneville H."/>
            <person name="Raines C."/>
            <person name="Rensing S.A."/>
            <person name="Riano-Pachon D.M."/>
            <person name="Richier S."/>
            <person name="Rokitta S."/>
            <person name="Shiraiwa Y."/>
            <person name="Soanes D.M."/>
            <person name="van der Giezen M."/>
            <person name="Wahlund T.M."/>
            <person name="Williams B."/>
            <person name="Wilson W."/>
            <person name="Wolfe G."/>
            <person name="Wurch L.L."/>
        </authorList>
    </citation>
    <scope>NUCLEOTIDE SEQUENCE</scope>
</reference>
<dbReference type="Gene3D" id="3.30.360.10">
    <property type="entry name" value="Dihydrodipicolinate Reductase, domain 2"/>
    <property type="match status" value="1"/>
</dbReference>
<dbReference type="EnsemblProtists" id="EOD25068">
    <property type="protein sequence ID" value="EOD25068"/>
    <property type="gene ID" value="EMIHUDRAFT_206141"/>
</dbReference>
<feature type="domain" description="Gfo/Idh/MocA-like oxidoreductase N-terminal" evidence="2">
    <location>
        <begin position="43"/>
        <end position="161"/>
    </location>
</feature>
<organism evidence="3 4">
    <name type="scientific">Emiliania huxleyi (strain CCMP1516)</name>
    <dbReference type="NCBI Taxonomy" id="280463"/>
    <lineage>
        <taxon>Eukaryota</taxon>
        <taxon>Haptista</taxon>
        <taxon>Haptophyta</taxon>
        <taxon>Prymnesiophyceae</taxon>
        <taxon>Isochrysidales</taxon>
        <taxon>Noelaerhabdaceae</taxon>
        <taxon>Emiliania</taxon>
    </lineage>
</organism>
<dbReference type="RefSeq" id="XP_005777497.1">
    <property type="nucleotide sequence ID" value="XM_005777440.1"/>
</dbReference>
<dbReference type="HOGENOM" id="CLU_872723_0_0_1"/>
<dbReference type="GeneID" id="17270614"/>
<evidence type="ECO:0000313" key="3">
    <source>
        <dbReference type="EnsemblProtists" id="EOD25068"/>
    </source>
</evidence>
<dbReference type="Gene3D" id="3.40.50.720">
    <property type="entry name" value="NAD(P)-binding Rossmann-like Domain"/>
    <property type="match status" value="1"/>
</dbReference>